<dbReference type="InterPro" id="IPR008183">
    <property type="entry name" value="Aldose_1/G6P_1-epimerase"/>
</dbReference>
<comment type="pathway">
    <text evidence="2 8">Carbohydrate metabolism; hexose metabolism.</text>
</comment>
<evidence type="ECO:0000256" key="4">
    <source>
        <dbReference type="ARBA" id="ARBA00013185"/>
    </source>
</evidence>
<evidence type="ECO:0000256" key="1">
    <source>
        <dbReference type="ARBA" id="ARBA00001614"/>
    </source>
</evidence>
<dbReference type="EC" id="5.1.3.3" evidence="4 8"/>
<dbReference type="InterPro" id="IPR018052">
    <property type="entry name" value="Ald1_epimerase_CS"/>
</dbReference>
<dbReference type="CDD" id="cd09019">
    <property type="entry name" value="galactose_mutarotase_like"/>
    <property type="match status" value="1"/>
</dbReference>
<sequence>MSVSERKFGILQTGETVKIFHLENKSGAYAEVTDFGAILVKVCVPDKDGTLTDVVLGYDDLASYEVNGCFFGSTIGRNGNRIGGAKFSVNGKEVVLAQNENDNNLHSGPDGFEKKLWKVAEISDDKNSVIFNRISPDGENGFPGEFDVSVKYEFTEDNELRIHYQGICDEPTVANMTNHSYFNLNGEGSGTAMDQYLTIHAKYYTPVADSHSIPTGVYGEVAGTPMDFRTAKKIGQDIEAEFDQLKFTGGYDHNYVTDNYAKGNRRLIATAYSDKTGIAMDVTSDCPCVQFYAANFVENEHGKNGHTYNKRDAFCLETQVEPNAVNVEDFHSPILNAGEQYDSVTAYHFYIIK</sequence>
<dbReference type="GO" id="GO:0005737">
    <property type="term" value="C:cytoplasm"/>
    <property type="evidence" value="ECO:0007669"/>
    <property type="project" value="TreeGrafter"/>
</dbReference>
<dbReference type="Gene3D" id="2.70.98.10">
    <property type="match status" value="1"/>
</dbReference>
<organism evidence="12 13">
    <name type="scientific">Blautia wexlerae</name>
    <dbReference type="NCBI Taxonomy" id="418240"/>
    <lineage>
        <taxon>Bacteria</taxon>
        <taxon>Bacillati</taxon>
        <taxon>Bacillota</taxon>
        <taxon>Clostridia</taxon>
        <taxon>Lachnospirales</taxon>
        <taxon>Lachnospiraceae</taxon>
        <taxon>Blautia</taxon>
    </lineage>
</organism>
<evidence type="ECO:0000256" key="7">
    <source>
        <dbReference type="ARBA" id="ARBA00023277"/>
    </source>
</evidence>
<dbReference type="EMBL" id="CYZN01000001">
    <property type="protein sequence ID" value="CUN45652.1"/>
    <property type="molecule type" value="Genomic_DNA"/>
</dbReference>
<feature type="active site" description="Proton acceptor" evidence="9">
    <location>
        <position position="317"/>
    </location>
</feature>
<dbReference type="PANTHER" id="PTHR10091:SF0">
    <property type="entry name" value="GALACTOSE MUTAROTASE"/>
    <property type="match status" value="1"/>
</dbReference>
<evidence type="ECO:0000256" key="3">
    <source>
        <dbReference type="ARBA" id="ARBA00006206"/>
    </source>
</evidence>
<dbReference type="Pfam" id="PF01263">
    <property type="entry name" value="Aldose_epim"/>
    <property type="match status" value="1"/>
</dbReference>
<dbReference type="NCBIfam" id="NF008277">
    <property type="entry name" value="PRK11055.1"/>
    <property type="match status" value="1"/>
</dbReference>
<evidence type="ECO:0000256" key="5">
    <source>
        <dbReference type="ARBA" id="ARBA00014165"/>
    </source>
</evidence>
<keyword evidence="7 8" id="KW-0119">Carbohydrate metabolism</keyword>
<comment type="catalytic activity">
    <reaction evidence="1 8">
        <text>alpha-D-glucose = beta-D-glucose</text>
        <dbReference type="Rhea" id="RHEA:10264"/>
        <dbReference type="ChEBI" id="CHEBI:15903"/>
        <dbReference type="ChEBI" id="CHEBI:17925"/>
        <dbReference type="EC" id="5.1.3.3"/>
    </reaction>
</comment>
<dbReference type="PIRSF" id="PIRSF005096">
    <property type="entry name" value="GALM"/>
    <property type="match status" value="1"/>
</dbReference>
<dbReference type="GO" id="GO:0004034">
    <property type="term" value="F:aldose 1-epimerase activity"/>
    <property type="evidence" value="ECO:0007669"/>
    <property type="project" value="UniProtKB-EC"/>
</dbReference>
<dbReference type="AlphaFoldDB" id="A0A173X1K3"/>
<dbReference type="UniPathway" id="UPA00242"/>
<feature type="binding site" evidence="11">
    <location>
        <begin position="179"/>
        <end position="181"/>
    </location>
    <ligand>
        <name>beta-D-galactose</name>
        <dbReference type="ChEBI" id="CHEBI:27667"/>
    </ligand>
</feature>
<dbReference type="SUPFAM" id="SSF74650">
    <property type="entry name" value="Galactose mutarotase-like"/>
    <property type="match status" value="1"/>
</dbReference>
<comment type="similarity">
    <text evidence="3 8">Belongs to the aldose epimerase family.</text>
</comment>
<dbReference type="eggNOG" id="COG2017">
    <property type="taxonomic scope" value="Bacteria"/>
</dbReference>
<protein>
    <recommendedName>
        <fullName evidence="5 8">Aldose 1-epimerase</fullName>
        <ecNumber evidence="4 8">5.1.3.3</ecNumber>
    </recommendedName>
</protein>
<evidence type="ECO:0000256" key="9">
    <source>
        <dbReference type="PIRSR" id="PIRSR005096-1"/>
    </source>
</evidence>
<dbReference type="GO" id="GO:0033499">
    <property type="term" value="P:galactose catabolic process via UDP-galactose, Leloir pathway"/>
    <property type="evidence" value="ECO:0007669"/>
    <property type="project" value="TreeGrafter"/>
</dbReference>
<accession>A0A173X1K3</accession>
<dbReference type="GO" id="GO:0030246">
    <property type="term" value="F:carbohydrate binding"/>
    <property type="evidence" value="ECO:0007669"/>
    <property type="project" value="InterPro"/>
</dbReference>
<evidence type="ECO:0000256" key="2">
    <source>
        <dbReference type="ARBA" id="ARBA00005028"/>
    </source>
</evidence>
<dbReference type="RefSeq" id="WP_022381415.1">
    <property type="nucleotide sequence ID" value="NZ_BTHH01000006.1"/>
</dbReference>
<feature type="binding site" evidence="11">
    <location>
        <begin position="80"/>
        <end position="81"/>
    </location>
    <ligand>
        <name>beta-D-galactose</name>
        <dbReference type="ChEBI" id="CHEBI:27667"/>
    </ligand>
</feature>
<feature type="active site" description="Proton donor" evidence="9">
    <location>
        <position position="179"/>
    </location>
</feature>
<dbReference type="PANTHER" id="PTHR10091">
    <property type="entry name" value="ALDOSE-1-EPIMERASE"/>
    <property type="match status" value="1"/>
</dbReference>
<dbReference type="GO" id="GO:0006006">
    <property type="term" value="P:glucose metabolic process"/>
    <property type="evidence" value="ECO:0007669"/>
    <property type="project" value="TreeGrafter"/>
</dbReference>
<dbReference type="Proteomes" id="UP000095431">
    <property type="component" value="Unassembled WGS sequence"/>
</dbReference>
<evidence type="ECO:0000256" key="6">
    <source>
        <dbReference type="ARBA" id="ARBA00023235"/>
    </source>
</evidence>
<name>A0A173X1K3_9FIRM</name>
<dbReference type="InterPro" id="IPR015443">
    <property type="entry name" value="Aldose_1-epimerase"/>
</dbReference>
<keyword evidence="6 8" id="KW-0413">Isomerase</keyword>
<evidence type="ECO:0000256" key="8">
    <source>
        <dbReference type="PIRNR" id="PIRNR005096"/>
    </source>
</evidence>
<dbReference type="InterPro" id="IPR014718">
    <property type="entry name" value="GH-type_carb-bd"/>
</dbReference>
<dbReference type="InterPro" id="IPR011013">
    <property type="entry name" value="Gal_mutarotase_sf_dom"/>
</dbReference>
<reference evidence="12 13" key="1">
    <citation type="submission" date="2015-09" db="EMBL/GenBank/DDBJ databases">
        <authorList>
            <consortium name="Pathogen Informatics"/>
        </authorList>
    </citation>
    <scope>NUCLEOTIDE SEQUENCE [LARGE SCALE GENOMIC DNA]</scope>
    <source>
        <strain evidence="12 13">2789STDY5834863</strain>
    </source>
</reference>
<gene>
    <name evidence="12" type="primary">mro</name>
    <name evidence="12" type="ORF">ERS852478_00175</name>
</gene>
<evidence type="ECO:0000256" key="10">
    <source>
        <dbReference type="PIRSR" id="PIRSR005096-2"/>
    </source>
</evidence>
<evidence type="ECO:0000256" key="11">
    <source>
        <dbReference type="PIRSR" id="PIRSR005096-3"/>
    </source>
</evidence>
<evidence type="ECO:0000313" key="13">
    <source>
        <dbReference type="Proteomes" id="UP000095431"/>
    </source>
</evidence>
<feature type="binding site" evidence="10">
    <location>
        <position position="252"/>
    </location>
    <ligand>
        <name>beta-D-galactose</name>
        <dbReference type="ChEBI" id="CHEBI:27667"/>
    </ligand>
</feature>
<dbReference type="PROSITE" id="PS00545">
    <property type="entry name" value="ALDOSE_1_EPIMERASE"/>
    <property type="match status" value="1"/>
</dbReference>
<dbReference type="InterPro" id="IPR047215">
    <property type="entry name" value="Galactose_mutarotase-like"/>
</dbReference>
<proteinExistence type="inferred from homology"/>
<evidence type="ECO:0000313" key="12">
    <source>
        <dbReference type="EMBL" id="CUN45652.1"/>
    </source>
</evidence>